<evidence type="ECO:0000313" key="2">
    <source>
        <dbReference type="Proteomes" id="UP001371456"/>
    </source>
</evidence>
<dbReference type="Proteomes" id="UP001371456">
    <property type="component" value="Unassembled WGS sequence"/>
</dbReference>
<proteinExistence type="predicted"/>
<protein>
    <submittedName>
        <fullName evidence="1">Uncharacterized protein</fullName>
    </submittedName>
</protein>
<sequence length="47" mass="5263">MYYIAPIFGRIMAAGQPLSAGPALELYNDSAFPIQTQHYQMMGNPMR</sequence>
<gene>
    <name evidence="1" type="ORF">RDI58_000397</name>
</gene>
<name>A0AAN8UAC2_SOLBU</name>
<organism evidence="1 2">
    <name type="scientific">Solanum bulbocastanum</name>
    <name type="common">Wild potato</name>
    <dbReference type="NCBI Taxonomy" id="147425"/>
    <lineage>
        <taxon>Eukaryota</taxon>
        <taxon>Viridiplantae</taxon>
        <taxon>Streptophyta</taxon>
        <taxon>Embryophyta</taxon>
        <taxon>Tracheophyta</taxon>
        <taxon>Spermatophyta</taxon>
        <taxon>Magnoliopsida</taxon>
        <taxon>eudicotyledons</taxon>
        <taxon>Gunneridae</taxon>
        <taxon>Pentapetalae</taxon>
        <taxon>asterids</taxon>
        <taxon>lamiids</taxon>
        <taxon>Solanales</taxon>
        <taxon>Solanaceae</taxon>
        <taxon>Solanoideae</taxon>
        <taxon>Solaneae</taxon>
        <taxon>Solanum</taxon>
    </lineage>
</organism>
<keyword evidence="2" id="KW-1185">Reference proteome</keyword>
<reference evidence="1 2" key="1">
    <citation type="submission" date="2024-02" db="EMBL/GenBank/DDBJ databases">
        <title>de novo genome assembly of Solanum bulbocastanum strain 11H21.</title>
        <authorList>
            <person name="Hosaka A.J."/>
        </authorList>
    </citation>
    <scope>NUCLEOTIDE SEQUENCE [LARGE SCALE GENOMIC DNA]</scope>
    <source>
        <tissue evidence="1">Young leaves</tissue>
    </source>
</reference>
<dbReference type="EMBL" id="JBANQN010000001">
    <property type="protein sequence ID" value="KAK6802615.1"/>
    <property type="molecule type" value="Genomic_DNA"/>
</dbReference>
<dbReference type="AlphaFoldDB" id="A0AAN8UAC2"/>
<accession>A0AAN8UAC2</accession>
<comment type="caution">
    <text evidence="1">The sequence shown here is derived from an EMBL/GenBank/DDBJ whole genome shotgun (WGS) entry which is preliminary data.</text>
</comment>
<evidence type="ECO:0000313" key="1">
    <source>
        <dbReference type="EMBL" id="KAK6802615.1"/>
    </source>
</evidence>